<dbReference type="Gene3D" id="3.20.20.80">
    <property type="entry name" value="Glycosidases"/>
    <property type="match status" value="1"/>
</dbReference>
<name>A0A645AAJ8_9ZZZZ</name>
<keyword evidence="2" id="KW-0808">Transferase</keyword>
<evidence type="ECO:0000259" key="1">
    <source>
        <dbReference type="Pfam" id="PF00128"/>
    </source>
</evidence>
<accession>A0A645AAJ8</accession>
<dbReference type="InterPro" id="IPR006047">
    <property type="entry name" value="GH13_cat_dom"/>
</dbReference>
<dbReference type="Pfam" id="PF00128">
    <property type="entry name" value="Alpha-amylase"/>
    <property type="match status" value="1"/>
</dbReference>
<sequence>MAQILDFWAYKGVDGFRCDMAEMVPVSFWKYSINRTKERFPDLIFIAEIYNPSLYRDYLNVGGFDYLYDKVGLYDTLKDVICNRRPASDITKCWQSVDDIQNRMLNFLENHDEQRIASDYFAIDPQRAIPAVAISLLMNKAPFMIYFGQELGERGMDNEGYSSIDGRTSIFDYWSVKTIRNWIKGDCNSNLRNQYKLILNLALADDCIKEGGFYDLQYAQNNREYFNYYSNYAFIRYYKTQLIIIVANFSNESKSVKLRLPKEMFDHCNLVDNCNYKATDLMSDKRFERILNSCDPYECLVDGNSVSLIKFSQL</sequence>
<feature type="domain" description="Glycosyl hydrolase family 13 catalytic" evidence="1">
    <location>
        <begin position="96"/>
        <end position="157"/>
    </location>
</feature>
<comment type="caution">
    <text evidence="2">The sequence shown here is derived from an EMBL/GenBank/DDBJ whole genome shotgun (WGS) entry which is preliminary data.</text>
</comment>
<dbReference type="PANTHER" id="PTHR10357">
    <property type="entry name" value="ALPHA-AMYLASE FAMILY MEMBER"/>
    <property type="match status" value="1"/>
</dbReference>
<dbReference type="InterPro" id="IPR013780">
    <property type="entry name" value="Glyco_hydro_b"/>
</dbReference>
<protein>
    <submittedName>
        <fullName evidence="2">Alpha-1,4-glucan:maltose-1-phosphate maltosyltransferase</fullName>
        <ecNumber evidence="2">2.4.99.16</ecNumber>
    </submittedName>
</protein>
<dbReference type="EC" id="2.4.99.16" evidence="2"/>
<dbReference type="Gene3D" id="2.60.40.1180">
    <property type="entry name" value="Golgi alpha-mannosidase II"/>
    <property type="match status" value="1"/>
</dbReference>
<reference evidence="2" key="1">
    <citation type="submission" date="2019-08" db="EMBL/GenBank/DDBJ databases">
        <authorList>
            <person name="Kucharzyk K."/>
            <person name="Murdoch R.W."/>
            <person name="Higgins S."/>
            <person name="Loffler F."/>
        </authorList>
    </citation>
    <scope>NUCLEOTIDE SEQUENCE</scope>
</reference>
<dbReference type="GO" id="GO:0004556">
    <property type="term" value="F:alpha-amylase activity"/>
    <property type="evidence" value="ECO:0007669"/>
    <property type="project" value="TreeGrafter"/>
</dbReference>
<dbReference type="InterPro" id="IPR017853">
    <property type="entry name" value="GH"/>
</dbReference>
<dbReference type="SUPFAM" id="SSF51011">
    <property type="entry name" value="Glycosyl hydrolase domain"/>
    <property type="match status" value="1"/>
</dbReference>
<gene>
    <name evidence="2" type="primary">glgE_5</name>
    <name evidence="2" type="ORF">SDC9_93420</name>
</gene>
<keyword evidence="2" id="KW-0328">Glycosyltransferase</keyword>
<dbReference type="GO" id="GO:0009313">
    <property type="term" value="P:oligosaccharide catabolic process"/>
    <property type="evidence" value="ECO:0007669"/>
    <property type="project" value="TreeGrafter"/>
</dbReference>
<dbReference type="PANTHER" id="PTHR10357:SF205">
    <property type="entry name" value="O-GLYCOSYL HYDROLASE FAMILY 13"/>
    <property type="match status" value="1"/>
</dbReference>
<dbReference type="SUPFAM" id="SSF51445">
    <property type="entry name" value="(Trans)glycosidases"/>
    <property type="match status" value="1"/>
</dbReference>
<proteinExistence type="predicted"/>
<dbReference type="AlphaFoldDB" id="A0A645AAJ8"/>
<evidence type="ECO:0000313" key="2">
    <source>
        <dbReference type="EMBL" id="MPM46714.1"/>
    </source>
</evidence>
<organism evidence="2">
    <name type="scientific">bioreactor metagenome</name>
    <dbReference type="NCBI Taxonomy" id="1076179"/>
    <lineage>
        <taxon>unclassified sequences</taxon>
        <taxon>metagenomes</taxon>
        <taxon>ecological metagenomes</taxon>
    </lineage>
</organism>
<dbReference type="GO" id="GO:0016757">
    <property type="term" value="F:glycosyltransferase activity"/>
    <property type="evidence" value="ECO:0007669"/>
    <property type="project" value="UniProtKB-KW"/>
</dbReference>
<dbReference type="EMBL" id="VSSQ01011385">
    <property type="protein sequence ID" value="MPM46714.1"/>
    <property type="molecule type" value="Genomic_DNA"/>
</dbReference>